<accession>A0ABU7CT87</accession>
<protein>
    <submittedName>
        <fullName evidence="1">Uncharacterized protein</fullName>
    </submittedName>
</protein>
<keyword evidence="2" id="KW-1185">Reference proteome</keyword>
<evidence type="ECO:0000313" key="1">
    <source>
        <dbReference type="EMBL" id="MED6266157.1"/>
    </source>
</evidence>
<organism evidence="1 2">
    <name type="scientific">Characodon lateralis</name>
    <dbReference type="NCBI Taxonomy" id="208331"/>
    <lineage>
        <taxon>Eukaryota</taxon>
        <taxon>Metazoa</taxon>
        <taxon>Chordata</taxon>
        <taxon>Craniata</taxon>
        <taxon>Vertebrata</taxon>
        <taxon>Euteleostomi</taxon>
        <taxon>Actinopterygii</taxon>
        <taxon>Neopterygii</taxon>
        <taxon>Teleostei</taxon>
        <taxon>Neoteleostei</taxon>
        <taxon>Acanthomorphata</taxon>
        <taxon>Ovalentaria</taxon>
        <taxon>Atherinomorphae</taxon>
        <taxon>Cyprinodontiformes</taxon>
        <taxon>Goodeidae</taxon>
        <taxon>Characodon</taxon>
    </lineage>
</organism>
<comment type="caution">
    <text evidence="1">The sequence shown here is derived from an EMBL/GenBank/DDBJ whole genome shotgun (WGS) entry which is preliminary data.</text>
</comment>
<proteinExistence type="predicted"/>
<dbReference type="EMBL" id="JAHUTJ010006205">
    <property type="protein sequence ID" value="MED6266157.1"/>
    <property type="molecule type" value="Genomic_DNA"/>
</dbReference>
<name>A0ABU7CT87_9TELE</name>
<dbReference type="Proteomes" id="UP001352852">
    <property type="component" value="Unassembled WGS sequence"/>
</dbReference>
<evidence type="ECO:0000313" key="2">
    <source>
        <dbReference type="Proteomes" id="UP001352852"/>
    </source>
</evidence>
<reference evidence="1 2" key="1">
    <citation type="submission" date="2021-06" db="EMBL/GenBank/DDBJ databases">
        <authorList>
            <person name="Palmer J.M."/>
        </authorList>
    </citation>
    <scope>NUCLEOTIDE SEQUENCE [LARGE SCALE GENOMIC DNA]</scope>
    <source>
        <strain evidence="1 2">CL_MEX2019</strain>
        <tissue evidence="1">Muscle</tissue>
    </source>
</reference>
<gene>
    <name evidence="1" type="ORF">CHARACLAT_032836</name>
</gene>
<sequence>MCQQVSRISEQKAPSNFSSYLWTCVIVSSLSTSGLNKPDFLGINLLIRHCFLLSENESVPQMILMHFMLMHFVNPEGICVRIRKQMLEIPANCAFLNVTYE</sequence>